<dbReference type="InterPro" id="IPR036249">
    <property type="entry name" value="Thioredoxin-like_sf"/>
</dbReference>
<dbReference type="GeneTree" id="ENSGT00390000014889"/>
<evidence type="ECO:0000313" key="3">
    <source>
        <dbReference type="Ensembl" id="ENSOMYP00000023668.2"/>
    </source>
</evidence>
<dbReference type="OrthoDB" id="1899781at2759"/>
<evidence type="ECO:0000256" key="1">
    <source>
        <dbReference type="SAM" id="MobiDB-lite"/>
    </source>
</evidence>
<keyword evidence="4" id="KW-1185">Reference proteome</keyword>
<dbReference type="GO" id="GO:0060271">
    <property type="term" value="P:cilium assembly"/>
    <property type="evidence" value="ECO:0007669"/>
    <property type="project" value="TreeGrafter"/>
</dbReference>
<dbReference type="GeneID" id="110533280"/>
<dbReference type="InterPro" id="IPR042418">
    <property type="entry name" value="TXNDC15"/>
</dbReference>
<evidence type="ECO:0000259" key="2">
    <source>
        <dbReference type="Pfam" id="PF00085"/>
    </source>
</evidence>
<protein>
    <recommendedName>
        <fullName evidence="2">Thioredoxin domain-containing protein</fullName>
    </recommendedName>
</protein>
<dbReference type="Pfam" id="PF00085">
    <property type="entry name" value="Thioredoxin"/>
    <property type="match status" value="1"/>
</dbReference>
<dbReference type="Proteomes" id="UP000694395">
    <property type="component" value="Chromosome 10"/>
</dbReference>
<dbReference type="PANTHER" id="PTHR14684">
    <property type="entry name" value="THIOREDOXIN DOMAIN-CONTAINING PROTEIN 15"/>
    <property type="match status" value="1"/>
</dbReference>
<evidence type="ECO:0000313" key="4">
    <source>
        <dbReference type="Proteomes" id="UP000694395"/>
    </source>
</evidence>
<gene>
    <name evidence="3" type="primary">txndc15</name>
</gene>
<feature type="region of interest" description="Disordered" evidence="1">
    <location>
        <begin position="40"/>
        <end position="160"/>
    </location>
</feature>
<feature type="compositionally biased region" description="Basic residues" evidence="1">
    <location>
        <begin position="97"/>
        <end position="109"/>
    </location>
</feature>
<dbReference type="CTD" id="79770"/>
<dbReference type="RefSeq" id="XP_036845443.1">
    <property type="nucleotide sequence ID" value="XM_036989548.1"/>
</dbReference>
<dbReference type="KEGG" id="omy:110533280"/>
<dbReference type="Ensembl" id="ENSOMYT00000025922.2">
    <property type="protein sequence ID" value="ENSOMYP00000023668.2"/>
    <property type="gene ID" value="ENSOMYG00000011291.2"/>
</dbReference>
<dbReference type="InterPro" id="IPR013766">
    <property type="entry name" value="Thioredoxin_domain"/>
</dbReference>
<dbReference type="AlphaFoldDB" id="A0A8C7PM89"/>
<feature type="domain" description="Thioredoxin" evidence="2">
    <location>
        <begin position="334"/>
        <end position="418"/>
    </location>
</feature>
<feature type="compositionally biased region" description="Pro residues" evidence="1">
    <location>
        <begin position="44"/>
        <end position="61"/>
    </location>
</feature>
<accession>A0A8C7PM89</accession>
<reference evidence="3" key="3">
    <citation type="submission" date="2025-09" db="UniProtKB">
        <authorList>
            <consortium name="Ensembl"/>
        </authorList>
    </citation>
    <scope>IDENTIFICATION</scope>
</reference>
<sequence>MIRQVTNNNDYCMSGRPSCLAEDGRHPTSHFDLCTAQSNKFYQAPPPPPLQMTLPPLPLPPQNNLKPMPCQRQNGLSEPHPQAVGITNNEKPEDSKKKKNPGRSGRRGRPSGTTKSAGYRTSTGRPLGTTKAAGFKTSPGRPLGTTKAAGYKVSPGRPPGSIKTLSRLNKLGYENDEIPEFKFSEDVGSDMENIPKFVGMEDLESQPKRQYKTAEIADAVMGTELPVNPAGIESLIPKNVKDFQTGFSPLCDDEAKCPSPLTQEESKNSEPMEPVILGMVHVDAMTNEEQNSTETTKTYKVNCDKRNITGVDNFTVQVLNASQDLMEFLNVNGTECSLVLFFTTWCQFSANLAPHFNALPRVFPGMHFLALDASQHSSLSTRFGTVAVPNILLFQGVKPMARFNQTDRTLETLVSFIANQTGFEVSPDQNVTEEDLSGPLPNVPVKSIDWLLVFSILFISGFTTYAILRTDSIRWLIPGQEHEHQD</sequence>
<dbReference type="RefSeq" id="XP_036845442.1">
    <property type="nucleotide sequence ID" value="XM_036989547.1"/>
</dbReference>
<dbReference type="SUPFAM" id="SSF52833">
    <property type="entry name" value="Thioredoxin-like"/>
    <property type="match status" value="1"/>
</dbReference>
<organism evidence="3 4">
    <name type="scientific">Oncorhynchus mykiss</name>
    <name type="common">Rainbow trout</name>
    <name type="synonym">Salmo gairdneri</name>
    <dbReference type="NCBI Taxonomy" id="8022"/>
    <lineage>
        <taxon>Eukaryota</taxon>
        <taxon>Metazoa</taxon>
        <taxon>Chordata</taxon>
        <taxon>Craniata</taxon>
        <taxon>Vertebrata</taxon>
        <taxon>Euteleostomi</taxon>
        <taxon>Actinopterygii</taxon>
        <taxon>Neopterygii</taxon>
        <taxon>Teleostei</taxon>
        <taxon>Protacanthopterygii</taxon>
        <taxon>Salmoniformes</taxon>
        <taxon>Salmonidae</taxon>
        <taxon>Salmoninae</taxon>
        <taxon>Oncorhynchus</taxon>
    </lineage>
</organism>
<dbReference type="GO" id="GO:0005929">
    <property type="term" value="C:cilium"/>
    <property type="evidence" value="ECO:0007669"/>
    <property type="project" value="TreeGrafter"/>
</dbReference>
<name>A0A8C7PM89_ONCMY</name>
<dbReference type="Gene3D" id="3.40.30.10">
    <property type="entry name" value="Glutaredoxin"/>
    <property type="match status" value="1"/>
</dbReference>
<dbReference type="PANTHER" id="PTHR14684:SF2">
    <property type="entry name" value="THIOREDOXIN DOMAIN-CONTAINING PROTEIN 15"/>
    <property type="match status" value="1"/>
</dbReference>
<dbReference type="Pfam" id="PF17724">
    <property type="entry name" value="DUF5568"/>
    <property type="match status" value="1"/>
</dbReference>
<reference evidence="3" key="2">
    <citation type="submission" date="2025-08" db="UniProtKB">
        <authorList>
            <consortium name="Ensembl"/>
        </authorList>
    </citation>
    <scope>IDENTIFICATION</scope>
</reference>
<proteinExistence type="predicted"/>
<dbReference type="InterPro" id="IPR040419">
    <property type="entry name" value="DUF5568"/>
</dbReference>
<reference evidence="3" key="1">
    <citation type="submission" date="2020-07" db="EMBL/GenBank/DDBJ databases">
        <title>A long reads based de novo assembly of the rainbow trout Arlee double haploid line genome.</title>
        <authorList>
            <person name="Gao G."/>
            <person name="Palti Y."/>
        </authorList>
    </citation>
    <scope>NUCLEOTIDE SEQUENCE [LARGE SCALE GENOMIC DNA]</scope>
</reference>